<dbReference type="EMBL" id="DF237004">
    <property type="protein sequence ID" value="GAQ80481.1"/>
    <property type="molecule type" value="Genomic_DNA"/>
</dbReference>
<evidence type="ECO:0000313" key="3">
    <source>
        <dbReference type="EMBL" id="GAQ80481.1"/>
    </source>
</evidence>
<dbReference type="OrthoDB" id="10064100at2759"/>
<dbReference type="PANTHER" id="PTHR46573:SF1">
    <property type="entry name" value="WD REPEAT, SAM AND U-BOX DOMAIN-CONTAINING PROTEIN 1"/>
    <property type="match status" value="1"/>
</dbReference>
<name>A0A1Y1HU07_KLENI</name>
<dbReference type="Gene3D" id="3.30.40.10">
    <property type="entry name" value="Zinc/RING finger domain, C3HC4 (zinc finger)"/>
    <property type="match status" value="1"/>
</dbReference>
<keyword evidence="1" id="KW-0812">Transmembrane</keyword>
<dbReference type="PROSITE" id="PS51698">
    <property type="entry name" value="U_BOX"/>
    <property type="match status" value="1"/>
</dbReference>
<evidence type="ECO:0000313" key="4">
    <source>
        <dbReference type="Proteomes" id="UP000054558"/>
    </source>
</evidence>
<accession>A0A1Y1HU07</accession>
<feature type="transmembrane region" description="Helical" evidence="1">
    <location>
        <begin position="25"/>
        <end position="47"/>
    </location>
</feature>
<sequence>MISNLSRVCQAKEPSGNADSGAPCWTWLAGGLAFGSLTSLGVGYYLGKKKEERAQQKREEKQQQAKEEDAKLRQRTVIPGDFKELNEGIVRLIRAEVCSLTEQLSQALEKKQALMREKEAVEGCRNAEWGWWSKQLGMKSHVIKPSRHALLHHQIDMDVCVERIHELKKKIAELQSYLDRGEPVLRLSQDLENAPEVFTCPITFDVMDSPVVASDGYTYEEGSIRKWLRTSRVSPKTNEDMHSTLLQPNNSLRLAIKSWREEVHAGHSKMSGEL</sequence>
<dbReference type="AlphaFoldDB" id="A0A1Y1HU07"/>
<feature type="domain" description="U-box" evidence="2">
    <location>
        <begin position="193"/>
        <end position="266"/>
    </location>
</feature>
<reference evidence="3 4" key="1">
    <citation type="journal article" date="2014" name="Nat. Commun.">
        <title>Klebsormidium flaccidum genome reveals primary factors for plant terrestrial adaptation.</title>
        <authorList>
            <person name="Hori K."/>
            <person name="Maruyama F."/>
            <person name="Fujisawa T."/>
            <person name="Togashi T."/>
            <person name="Yamamoto N."/>
            <person name="Seo M."/>
            <person name="Sato S."/>
            <person name="Yamada T."/>
            <person name="Mori H."/>
            <person name="Tajima N."/>
            <person name="Moriyama T."/>
            <person name="Ikeuchi M."/>
            <person name="Watanabe M."/>
            <person name="Wada H."/>
            <person name="Kobayashi K."/>
            <person name="Saito M."/>
            <person name="Masuda T."/>
            <person name="Sasaki-Sekimoto Y."/>
            <person name="Mashiguchi K."/>
            <person name="Awai K."/>
            <person name="Shimojima M."/>
            <person name="Masuda S."/>
            <person name="Iwai M."/>
            <person name="Nobusawa T."/>
            <person name="Narise T."/>
            <person name="Kondo S."/>
            <person name="Saito H."/>
            <person name="Sato R."/>
            <person name="Murakawa M."/>
            <person name="Ihara Y."/>
            <person name="Oshima-Yamada Y."/>
            <person name="Ohtaka K."/>
            <person name="Satoh M."/>
            <person name="Sonobe K."/>
            <person name="Ishii M."/>
            <person name="Ohtani R."/>
            <person name="Kanamori-Sato M."/>
            <person name="Honoki R."/>
            <person name="Miyazaki D."/>
            <person name="Mochizuki H."/>
            <person name="Umetsu J."/>
            <person name="Higashi K."/>
            <person name="Shibata D."/>
            <person name="Kamiya Y."/>
            <person name="Sato N."/>
            <person name="Nakamura Y."/>
            <person name="Tabata S."/>
            <person name="Ida S."/>
            <person name="Kurokawa K."/>
            <person name="Ohta H."/>
        </authorList>
    </citation>
    <scope>NUCLEOTIDE SEQUENCE [LARGE SCALE GENOMIC DNA]</scope>
    <source>
        <strain evidence="3 4">NIES-2285</strain>
    </source>
</reference>
<dbReference type="GO" id="GO:0016567">
    <property type="term" value="P:protein ubiquitination"/>
    <property type="evidence" value="ECO:0007669"/>
    <property type="project" value="UniProtKB-UniPathway"/>
</dbReference>
<dbReference type="Proteomes" id="UP000054558">
    <property type="component" value="Unassembled WGS sequence"/>
</dbReference>
<evidence type="ECO:0000256" key="1">
    <source>
        <dbReference type="SAM" id="Phobius"/>
    </source>
</evidence>
<dbReference type="Pfam" id="PF04564">
    <property type="entry name" value="U-box"/>
    <property type="match status" value="1"/>
</dbReference>
<protein>
    <submittedName>
        <fullName evidence="3">U box domain containing protein</fullName>
    </submittedName>
</protein>
<dbReference type="CDD" id="cd16655">
    <property type="entry name" value="RING-Ubox_WDSUB1-like"/>
    <property type="match status" value="1"/>
</dbReference>
<keyword evidence="1" id="KW-1133">Transmembrane helix</keyword>
<organism evidence="3 4">
    <name type="scientific">Klebsormidium nitens</name>
    <name type="common">Green alga</name>
    <name type="synonym">Ulothrix nitens</name>
    <dbReference type="NCBI Taxonomy" id="105231"/>
    <lineage>
        <taxon>Eukaryota</taxon>
        <taxon>Viridiplantae</taxon>
        <taxon>Streptophyta</taxon>
        <taxon>Klebsormidiophyceae</taxon>
        <taxon>Klebsormidiales</taxon>
        <taxon>Klebsormidiaceae</taxon>
        <taxon>Klebsormidium</taxon>
    </lineage>
</organism>
<dbReference type="STRING" id="105231.A0A1Y1HU07"/>
<gene>
    <name evidence="3" type="ORF">KFL_000550120</name>
</gene>
<dbReference type="GO" id="GO:0004842">
    <property type="term" value="F:ubiquitin-protein transferase activity"/>
    <property type="evidence" value="ECO:0007669"/>
    <property type="project" value="InterPro"/>
</dbReference>
<dbReference type="UniPathway" id="UPA00143"/>
<dbReference type="InterPro" id="IPR052085">
    <property type="entry name" value="WD-SAM-U-box"/>
</dbReference>
<dbReference type="SUPFAM" id="SSF57850">
    <property type="entry name" value="RING/U-box"/>
    <property type="match status" value="1"/>
</dbReference>
<proteinExistence type="predicted"/>
<keyword evidence="1" id="KW-0472">Membrane</keyword>
<dbReference type="InterPro" id="IPR013083">
    <property type="entry name" value="Znf_RING/FYVE/PHD"/>
</dbReference>
<dbReference type="PANTHER" id="PTHR46573">
    <property type="entry name" value="WD REPEAT, SAM AND U-BOX DOMAIN-CONTAINING PROTEIN 1"/>
    <property type="match status" value="1"/>
</dbReference>
<keyword evidence="4" id="KW-1185">Reference proteome</keyword>
<dbReference type="InterPro" id="IPR003613">
    <property type="entry name" value="Ubox_domain"/>
</dbReference>
<dbReference type="SMART" id="SM00504">
    <property type="entry name" value="Ubox"/>
    <property type="match status" value="1"/>
</dbReference>
<evidence type="ECO:0000259" key="2">
    <source>
        <dbReference type="PROSITE" id="PS51698"/>
    </source>
</evidence>